<dbReference type="Proteomes" id="UP000435243">
    <property type="component" value="Unassembled WGS sequence"/>
</dbReference>
<feature type="compositionally biased region" description="Basic and acidic residues" evidence="4">
    <location>
        <begin position="187"/>
        <end position="198"/>
    </location>
</feature>
<dbReference type="EMBL" id="WTYY01000002">
    <property type="protein sequence ID" value="MXO87924.1"/>
    <property type="molecule type" value="Genomic_DNA"/>
</dbReference>
<dbReference type="AlphaFoldDB" id="A0A844ZK36"/>
<dbReference type="PANTHER" id="PTHR43792">
    <property type="entry name" value="GNAT FAMILY, PUTATIVE (AFU_ORTHOLOGUE AFUA_3G00765)-RELATED-RELATED"/>
    <property type="match status" value="1"/>
</dbReference>
<evidence type="ECO:0000256" key="4">
    <source>
        <dbReference type="SAM" id="MobiDB-lite"/>
    </source>
</evidence>
<evidence type="ECO:0000313" key="7">
    <source>
        <dbReference type="Proteomes" id="UP000435243"/>
    </source>
</evidence>
<dbReference type="OrthoDB" id="9804153at2"/>
<dbReference type="PANTHER" id="PTHR43792:SF8">
    <property type="entry name" value="[RIBOSOMAL PROTEIN US5]-ALANINE N-ACETYLTRANSFERASE"/>
    <property type="match status" value="1"/>
</dbReference>
<organism evidence="6 7">
    <name type="scientific">Alteraurantiacibacter aestuarii</name>
    <dbReference type="NCBI Taxonomy" id="650004"/>
    <lineage>
        <taxon>Bacteria</taxon>
        <taxon>Pseudomonadati</taxon>
        <taxon>Pseudomonadota</taxon>
        <taxon>Alphaproteobacteria</taxon>
        <taxon>Sphingomonadales</taxon>
        <taxon>Erythrobacteraceae</taxon>
        <taxon>Alteraurantiacibacter</taxon>
    </lineage>
</organism>
<protein>
    <submittedName>
        <fullName evidence="6">GNAT family N-acetyltransferase</fullName>
    </submittedName>
</protein>
<evidence type="ECO:0000259" key="5">
    <source>
        <dbReference type="PROSITE" id="PS51186"/>
    </source>
</evidence>
<dbReference type="PROSITE" id="PS51186">
    <property type="entry name" value="GNAT"/>
    <property type="match status" value="1"/>
</dbReference>
<dbReference type="Gene3D" id="3.40.630.30">
    <property type="match status" value="1"/>
</dbReference>
<dbReference type="RefSeq" id="WP_160589866.1">
    <property type="nucleotide sequence ID" value="NZ_BAAAFP010000002.1"/>
</dbReference>
<evidence type="ECO:0000256" key="2">
    <source>
        <dbReference type="ARBA" id="ARBA00023315"/>
    </source>
</evidence>
<dbReference type="InterPro" id="IPR016181">
    <property type="entry name" value="Acyl_CoA_acyltransferase"/>
</dbReference>
<name>A0A844ZK36_9SPHN</name>
<dbReference type="SUPFAM" id="SSF55729">
    <property type="entry name" value="Acyl-CoA N-acyltransferases (Nat)"/>
    <property type="match status" value="1"/>
</dbReference>
<proteinExistence type="inferred from homology"/>
<dbReference type="GO" id="GO:0016747">
    <property type="term" value="F:acyltransferase activity, transferring groups other than amino-acyl groups"/>
    <property type="evidence" value="ECO:0007669"/>
    <property type="project" value="InterPro"/>
</dbReference>
<reference evidence="6 7" key="1">
    <citation type="submission" date="2019-12" db="EMBL/GenBank/DDBJ databases">
        <title>Genomic-based taxomic classification of the family Erythrobacteraceae.</title>
        <authorList>
            <person name="Xu L."/>
        </authorList>
    </citation>
    <scope>NUCLEOTIDE SEQUENCE [LARGE SCALE GENOMIC DNA]</scope>
    <source>
        <strain evidence="6 7">JCM 16339</strain>
    </source>
</reference>
<comment type="caution">
    <text evidence="6">The sequence shown here is derived from an EMBL/GenBank/DDBJ whole genome shotgun (WGS) entry which is preliminary data.</text>
</comment>
<sequence length="198" mass="21977">MFMRTQRLFLRPPFPEDWREVYRGINDAGLVRMLARAPWPYREDDARAYCAAQRDPMDVRLAIVLPGVDGAPLIGQIGMDCSEDVPEIGYWIARGYRKRGYATEALGGILQIARMLGVRRVQAGHYLDNPASGAVLRKAGFRETGEIHPTHALGRGGQMVLARRYALNLDERVEPGGAGDGEADVDAQMRSEANRKPA</sequence>
<feature type="region of interest" description="Disordered" evidence="4">
    <location>
        <begin position="173"/>
        <end position="198"/>
    </location>
</feature>
<accession>A0A844ZK36</accession>
<dbReference type="InterPro" id="IPR000182">
    <property type="entry name" value="GNAT_dom"/>
</dbReference>
<gene>
    <name evidence="6" type="ORF">GRI32_04130</name>
</gene>
<dbReference type="InterPro" id="IPR051531">
    <property type="entry name" value="N-acetyltransferase"/>
</dbReference>
<evidence type="ECO:0000256" key="3">
    <source>
        <dbReference type="ARBA" id="ARBA00038502"/>
    </source>
</evidence>
<comment type="similarity">
    <text evidence="3">Belongs to the acetyltransferase family. RimJ subfamily.</text>
</comment>
<keyword evidence="7" id="KW-1185">Reference proteome</keyword>
<keyword evidence="2" id="KW-0012">Acyltransferase</keyword>
<keyword evidence="1 6" id="KW-0808">Transferase</keyword>
<dbReference type="Pfam" id="PF13302">
    <property type="entry name" value="Acetyltransf_3"/>
    <property type="match status" value="1"/>
</dbReference>
<evidence type="ECO:0000256" key="1">
    <source>
        <dbReference type="ARBA" id="ARBA00022679"/>
    </source>
</evidence>
<evidence type="ECO:0000313" key="6">
    <source>
        <dbReference type="EMBL" id="MXO87924.1"/>
    </source>
</evidence>
<feature type="domain" description="N-acetyltransferase" evidence="5">
    <location>
        <begin position="8"/>
        <end position="170"/>
    </location>
</feature>